<keyword evidence="5" id="KW-1185">Reference proteome</keyword>
<name>A0ABU9HE20_9GAMM</name>
<feature type="transmembrane region" description="Helical" evidence="3">
    <location>
        <begin position="62"/>
        <end position="84"/>
    </location>
</feature>
<feature type="transmembrane region" description="Helical" evidence="3">
    <location>
        <begin position="6"/>
        <end position="22"/>
    </location>
</feature>
<evidence type="ECO:0000313" key="5">
    <source>
        <dbReference type="Proteomes" id="UP001366060"/>
    </source>
</evidence>
<comment type="caution">
    <text evidence="4">The sequence shown here is derived from an EMBL/GenBank/DDBJ whole genome shotgun (WGS) entry which is preliminary data.</text>
</comment>
<proteinExistence type="predicted"/>
<evidence type="ECO:0000313" key="4">
    <source>
        <dbReference type="EMBL" id="MEL0659981.1"/>
    </source>
</evidence>
<evidence type="ECO:0008006" key="6">
    <source>
        <dbReference type="Google" id="ProtNLM"/>
    </source>
</evidence>
<reference evidence="4 5" key="1">
    <citation type="submission" date="2024-02" db="EMBL/GenBank/DDBJ databases">
        <title>Bacteria isolated from the canopy kelp, Nereocystis luetkeana.</title>
        <authorList>
            <person name="Pfister C.A."/>
            <person name="Younker I.T."/>
            <person name="Light S.H."/>
        </authorList>
    </citation>
    <scope>NUCLEOTIDE SEQUENCE [LARGE SCALE GENOMIC DNA]</scope>
    <source>
        <strain evidence="4 5">TI.2.07</strain>
    </source>
</reference>
<feature type="transmembrane region" description="Helical" evidence="3">
    <location>
        <begin position="166"/>
        <end position="185"/>
    </location>
</feature>
<dbReference type="RefSeq" id="WP_341628481.1">
    <property type="nucleotide sequence ID" value="NZ_JBAKBA010000030.1"/>
</dbReference>
<feature type="transmembrane region" description="Helical" evidence="3">
    <location>
        <begin position="96"/>
        <end position="119"/>
    </location>
</feature>
<dbReference type="PANTHER" id="PTHR36838">
    <property type="entry name" value="AUXIN EFFLUX CARRIER FAMILY PROTEIN"/>
    <property type="match status" value="1"/>
</dbReference>
<keyword evidence="3" id="KW-0812">Transmembrane</keyword>
<sequence>MSTIIFIFLVILLGFLTGQILYRKASTNLDKIKLFTTFLAMRFTIPLSVMLAIWQLELQSWSLIWLPIIGSAILLSGFSIGWLVSKSFRLPGIQRAVVAPAGAFTNIGAIGSLVVFVYLGESAFALVPLFKLLEEFIYFGFLFPYAERFSTLKNIKKRALWKDPTLQAMFAALTLGAMLNVTEVVRPDWFKDVTSVLIPLGTFSMMITVGLVFRFNAILQHWKIALALSLSKQMLLPVIAYFLVVLTGQADAYDGLILQIAVLIATMPIAFIVILPASIYKLDQGLANSCWVMSSLVFLVMLPFYSTFLV</sequence>
<accession>A0ABU9HE20</accession>
<organism evidence="4 5">
    <name type="scientific">Psychromonas arctica</name>
    <dbReference type="NCBI Taxonomy" id="168275"/>
    <lineage>
        <taxon>Bacteria</taxon>
        <taxon>Pseudomonadati</taxon>
        <taxon>Pseudomonadota</taxon>
        <taxon>Gammaproteobacteria</taxon>
        <taxon>Alteromonadales</taxon>
        <taxon>Psychromonadaceae</taxon>
        <taxon>Psychromonas</taxon>
    </lineage>
</organism>
<evidence type="ECO:0000256" key="2">
    <source>
        <dbReference type="ARBA" id="ARBA00022448"/>
    </source>
</evidence>
<protein>
    <recommendedName>
        <fullName evidence="6">Auxin efflux carrier</fullName>
    </recommendedName>
</protein>
<dbReference type="Proteomes" id="UP001366060">
    <property type="component" value="Unassembled WGS sequence"/>
</dbReference>
<evidence type="ECO:0000256" key="3">
    <source>
        <dbReference type="SAM" id="Phobius"/>
    </source>
</evidence>
<dbReference type="PANTHER" id="PTHR36838:SF1">
    <property type="entry name" value="SLR1864 PROTEIN"/>
    <property type="match status" value="1"/>
</dbReference>
<keyword evidence="3" id="KW-1133">Transmembrane helix</keyword>
<feature type="transmembrane region" description="Helical" evidence="3">
    <location>
        <begin position="34"/>
        <end position="56"/>
    </location>
</feature>
<feature type="transmembrane region" description="Helical" evidence="3">
    <location>
        <begin position="197"/>
        <end position="217"/>
    </location>
</feature>
<feature type="transmembrane region" description="Helical" evidence="3">
    <location>
        <begin position="224"/>
        <end position="244"/>
    </location>
</feature>
<feature type="transmembrane region" description="Helical" evidence="3">
    <location>
        <begin position="256"/>
        <end position="279"/>
    </location>
</feature>
<comment type="subcellular location">
    <subcellularLocation>
        <location evidence="1">Endomembrane system</location>
        <topology evidence="1">Multi-pass membrane protein</topology>
    </subcellularLocation>
</comment>
<feature type="transmembrane region" description="Helical" evidence="3">
    <location>
        <begin position="125"/>
        <end position="145"/>
    </location>
</feature>
<keyword evidence="3" id="KW-0472">Membrane</keyword>
<dbReference type="Gene3D" id="1.20.1530.20">
    <property type="match status" value="1"/>
</dbReference>
<dbReference type="InterPro" id="IPR038770">
    <property type="entry name" value="Na+/solute_symporter_sf"/>
</dbReference>
<feature type="transmembrane region" description="Helical" evidence="3">
    <location>
        <begin position="286"/>
        <end position="305"/>
    </location>
</feature>
<dbReference type="EMBL" id="JBAKBA010000030">
    <property type="protein sequence ID" value="MEL0659981.1"/>
    <property type="molecule type" value="Genomic_DNA"/>
</dbReference>
<gene>
    <name evidence="4" type="ORF">V6255_12625</name>
</gene>
<evidence type="ECO:0000256" key="1">
    <source>
        <dbReference type="ARBA" id="ARBA00004127"/>
    </source>
</evidence>
<keyword evidence="2" id="KW-0813">Transport</keyword>